<dbReference type="Proteomes" id="UP000255110">
    <property type="component" value="Unassembled WGS sequence"/>
</dbReference>
<evidence type="ECO:0000256" key="1">
    <source>
        <dbReference type="SAM" id="SignalP"/>
    </source>
</evidence>
<organism evidence="3 5">
    <name type="scientific">Legionella steigerwaltii</name>
    <dbReference type="NCBI Taxonomy" id="460"/>
    <lineage>
        <taxon>Bacteria</taxon>
        <taxon>Pseudomonadati</taxon>
        <taxon>Pseudomonadota</taxon>
        <taxon>Gammaproteobacteria</taxon>
        <taxon>Legionellales</taxon>
        <taxon>Legionellaceae</taxon>
        <taxon>Legionella</taxon>
    </lineage>
</organism>
<feature type="chain" id="PRO_5016870259" evidence="1">
    <location>
        <begin position="26"/>
        <end position="230"/>
    </location>
</feature>
<accession>A0A378L6S2</accession>
<protein>
    <submittedName>
        <fullName evidence="3">Uncharacterized protein</fullName>
    </submittedName>
</protein>
<gene>
    <name evidence="2" type="ORF">Lstg_2473</name>
    <name evidence="3" type="ORF">NCTC11991_00096</name>
</gene>
<reference evidence="2 4" key="1">
    <citation type="submission" date="2015-11" db="EMBL/GenBank/DDBJ databases">
        <title>Genomic analysis of 38 Legionella species identifies large and diverse effector repertoires.</title>
        <authorList>
            <person name="Burstein D."/>
            <person name="Amaro F."/>
            <person name="Zusman T."/>
            <person name="Lifshitz Z."/>
            <person name="Cohen O."/>
            <person name="Gilbert J.A."/>
            <person name="Pupko T."/>
            <person name="Shuman H.A."/>
            <person name="Segal G."/>
        </authorList>
    </citation>
    <scope>NUCLEOTIDE SEQUENCE [LARGE SCALE GENOMIC DNA]</scope>
    <source>
        <strain evidence="2 4">SC-18-C9</strain>
    </source>
</reference>
<feature type="signal peptide" evidence="1">
    <location>
        <begin position="1"/>
        <end position="25"/>
    </location>
</feature>
<dbReference type="RefSeq" id="WP_133129214.1">
    <property type="nucleotide sequence ID" value="NZ_CAAAIO010000030.1"/>
</dbReference>
<evidence type="ECO:0000313" key="3">
    <source>
        <dbReference type="EMBL" id="STY21528.1"/>
    </source>
</evidence>
<name>A0A378L6S2_9GAMM</name>
<proteinExistence type="predicted"/>
<dbReference type="EMBL" id="LNYZ01000022">
    <property type="protein sequence ID" value="KTD75378.1"/>
    <property type="molecule type" value="Genomic_DNA"/>
</dbReference>
<dbReference type="EMBL" id="UGOY01000001">
    <property type="protein sequence ID" value="STY21528.1"/>
    <property type="molecule type" value="Genomic_DNA"/>
</dbReference>
<dbReference type="AlphaFoldDB" id="A0A378L6S2"/>
<reference evidence="3 5" key="2">
    <citation type="submission" date="2018-06" db="EMBL/GenBank/DDBJ databases">
        <authorList>
            <consortium name="Pathogen Informatics"/>
            <person name="Doyle S."/>
        </authorList>
    </citation>
    <scope>NUCLEOTIDE SEQUENCE [LARGE SCALE GENOMIC DNA]</scope>
    <source>
        <strain evidence="3 5">NCTC11991</strain>
    </source>
</reference>
<evidence type="ECO:0000313" key="4">
    <source>
        <dbReference type="Proteomes" id="UP000054820"/>
    </source>
</evidence>
<dbReference type="Proteomes" id="UP000054820">
    <property type="component" value="Unassembled WGS sequence"/>
</dbReference>
<keyword evidence="4" id="KW-1185">Reference proteome</keyword>
<evidence type="ECO:0000313" key="2">
    <source>
        <dbReference type="EMBL" id="KTD75378.1"/>
    </source>
</evidence>
<sequence>MLYSILSRACLGSVLSFAFVLPSYAATSVAKTTAAAKVAPTATKGTAAAAKAIPAATTTGTAAGAKAIPTATTTGTAVGAKAIPTATTTGTAVGAQVGPVVNTGSATATGVANVGSATSSTSGVANVSSATGVTAPATVVPANKVVNAPAVTKATGVANVGVMQRYHMMGFRGIVGGGGNNFVGGKVTVLRKVTVGKTAAPAALTKAPAPAAAVGKTGILRTGFFGLKRR</sequence>
<keyword evidence="1" id="KW-0732">Signal</keyword>
<evidence type="ECO:0000313" key="5">
    <source>
        <dbReference type="Proteomes" id="UP000255110"/>
    </source>
</evidence>